<keyword evidence="5" id="KW-1185">Reference proteome</keyword>
<proteinExistence type="inferred from homology"/>
<dbReference type="EMBL" id="ML179092">
    <property type="protein sequence ID" value="THV01225.1"/>
    <property type="molecule type" value="Genomic_DNA"/>
</dbReference>
<dbReference type="Pfam" id="PF05764">
    <property type="entry name" value="YL1"/>
    <property type="match status" value="1"/>
</dbReference>
<accession>A0A4S8MF12</accession>
<comment type="similarity">
    <text evidence="1">Belongs to the VPS72/YL1 family.</text>
</comment>
<gene>
    <name evidence="4" type="ORF">K435DRAFT_409380</name>
</gene>
<organism evidence="4 5">
    <name type="scientific">Dendrothele bispora (strain CBS 962.96)</name>
    <dbReference type="NCBI Taxonomy" id="1314807"/>
    <lineage>
        <taxon>Eukaryota</taxon>
        <taxon>Fungi</taxon>
        <taxon>Dikarya</taxon>
        <taxon>Basidiomycota</taxon>
        <taxon>Agaricomycotina</taxon>
        <taxon>Agaricomycetes</taxon>
        <taxon>Agaricomycetidae</taxon>
        <taxon>Agaricales</taxon>
        <taxon>Agaricales incertae sedis</taxon>
        <taxon>Dendrothele</taxon>
    </lineage>
</organism>
<protein>
    <recommendedName>
        <fullName evidence="3">Vps72/YL1 C-terminal domain-containing protein</fullName>
    </recommendedName>
</protein>
<name>A0A4S8MF12_DENBC</name>
<dbReference type="Proteomes" id="UP000297245">
    <property type="component" value="Unassembled WGS sequence"/>
</dbReference>
<evidence type="ECO:0000259" key="3">
    <source>
        <dbReference type="SMART" id="SM00993"/>
    </source>
</evidence>
<feature type="compositionally biased region" description="Low complexity" evidence="2">
    <location>
        <begin position="306"/>
        <end position="410"/>
    </location>
</feature>
<feature type="region of interest" description="Disordered" evidence="2">
    <location>
        <begin position="424"/>
        <end position="444"/>
    </location>
</feature>
<dbReference type="PANTHER" id="PTHR13275">
    <property type="entry name" value="YL-1 PROTEIN TRANSCRIPTION FACTOR-LIKE 1"/>
    <property type="match status" value="1"/>
</dbReference>
<feature type="compositionally biased region" description="Basic residues" evidence="2">
    <location>
        <begin position="92"/>
        <end position="102"/>
    </location>
</feature>
<feature type="compositionally biased region" description="Basic and acidic residues" evidence="2">
    <location>
        <begin position="62"/>
        <end position="77"/>
    </location>
</feature>
<dbReference type="GO" id="GO:0005634">
    <property type="term" value="C:nucleus"/>
    <property type="evidence" value="ECO:0007669"/>
    <property type="project" value="TreeGrafter"/>
</dbReference>
<reference evidence="4 5" key="1">
    <citation type="journal article" date="2019" name="Nat. Ecol. Evol.">
        <title>Megaphylogeny resolves global patterns of mushroom evolution.</title>
        <authorList>
            <person name="Varga T."/>
            <person name="Krizsan K."/>
            <person name="Foldi C."/>
            <person name="Dima B."/>
            <person name="Sanchez-Garcia M."/>
            <person name="Sanchez-Ramirez S."/>
            <person name="Szollosi G.J."/>
            <person name="Szarkandi J.G."/>
            <person name="Papp V."/>
            <person name="Albert L."/>
            <person name="Andreopoulos W."/>
            <person name="Angelini C."/>
            <person name="Antonin V."/>
            <person name="Barry K.W."/>
            <person name="Bougher N.L."/>
            <person name="Buchanan P."/>
            <person name="Buyck B."/>
            <person name="Bense V."/>
            <person name="Catcheside P."/>
            <person name="Chovatia M."/>
            <person name="Cooper J."/>
            <person name="Damon W."/>
            <person name="Desjardin D."/>
            <person name="Finy P."/>
            <person name="Geml J."/>
            <person name="Haridas S."/>
            <person name="Hughes K."/>
            <person name="Justo A."/>
            <person name="Karasinski D."/>
            <person name="Kautmanova I."/>
            <person name="Kiss B."/>
            <person name="Kocsube S."/>
            <person name="Kotiranta H."/>
            <person name="LaButti K.M."/>
            <person name="Lechner B.E."/>
            <person name="Liimatainen K."/>
            <person name="Lipzen A."/>
            <person name="Lukacs Z."/>
            <person name="Mihaltcheva S."/>
            <person name="Morgado L.N."/>
            <person name="Niskanen T."/>
            <person name="Noordeloos M.E."/>
            <person name="Ohm R.A."/>
            <person name="Ortiz-Santana B."/>
            <person name="Ovrebo C."/>
            <person name="Racz N."/>
            <person name="Riley R."/>
            <person name="Savchenko A."/>
            <person name="Shiryaev A."/>
            <person name="Soop K."/>
            <person name="Spirin V."/>
            <person name="Szebenyi C."/>
            <person name="Tomsovsky M."/>
            <person name="Tulloss R.E."/>
            <person name="Uehling J."/>
            <person name="Grigoriev I.V."/>
            <person name="Vagvolgyi C."/>
            <person name="Papp T."/>
            <person name="Martin F.M."/>
            <person name="Miettinen O."/>
            <person name="Hibbett D.S."/>
            <person name="Nagy L.G."/>
        </authorList>
    </citation>
    <scope>NUCLEOTIDE SEQUENCE [LARGE SCALE GENOMIC DNA]</scope>
    <source>
        <strain evidence="4 5">CBS 962.96</strain>
    </source>
</reference>
<dbReference type="InterPro" id="IPR013272">
    <property type="entry name" value="Vps72/YL1_C"/>
</dbReference>
<sequence length="620" mass="67591">MALEEQTKDVDDDNDFVVEKFEEDAFESDFESTDEEATQGDAEGGEREVQDSEKRERKAAKTRLERATAAAHERQKVTFDPTAYAASPSASKPKKGKPKRRVSLGLTINAETGEVMAVQNEDGETGTGPTRKSKRGSTRLNTTETVKRMLESEEKKAQAPKKAKTSTRALTQGELIARALDNEEGNIVEHRDYLLLEEEKRKRARVVRQSVTGPLIRWVSRTEETKVEVVPPSQPQTPSRTQAQANPYSIGYASQLASMYHATQTQGQAGAGVGVTPYGQYGYPYYNYQVALPSVTSATASNSVLPSPAQSTTTAPATQTSGPSISTAPVSSTPATSAAQTTQTTPPAQTLKPSTSTSTPPPTTVTSTPASASAESSMSTATHTLSTSDSTTQIQAQTQTPIPTSTPQNPYLAYSHTSELLASLQQQQASQQGASSAQSTSAQVQLPPHLQHLQHLVPQIQQFYSQLQAQAQSQPSQPQSSSEVENVPVTKTEKVTKNYVIHEVGQYDDVPKPGWRDTMEAMFSNYRLVGEEGEEVNWEKMKVWSGKVRPLARPTLTCPITGLPAKYMDPRTGVPFADVRAFKVLTGLLRHEYAWEEDLECFVGEDRSQNNEGMDVDAQQ</sequence>
<evidence type="ECO:0000313" key="5">
    <source>
        <dbReference type="Proteomes" id="UP000297245"/>
    </source>
</evidence>
<evidence type="ECO:0000313" key="4">
    <source>
        <dbReference type="EMBL" id="THV01225.1"/>
    </source>
</evidence>
<evidence type="ECO:0000256" key="2">
    <source>
        <dbReference type="SAM" id="MobiDB-lite"/>
    </source>
</evidence>
<dbReference type="Pfam" id="PF08265">
    <property type="entry name" value="YL1_C"/>
    <property type="match status" value="1"/>
</dbReference>
<feature type="compositionally biased region" description="Basic and acidic residues" evidence="2">
    <location>
        <begin position="44"/>
        <end position="56"/>
    </location>
</feature>
<feature type="compositionally biased region" description="Low complexity" evidence="2">
    <location>
        <begin position="468"/>
        <end position="482"/>
    </location>
</feature>
<dbReference type="PANTHER" id="PTHR13275:SF4">
    <property type="entry name" value="VACUOLAR PROTEIN SORTING-ASSOCIATED PROTEIN 72 HOMOLOG"/>
    <property type="match status" value="1"/>
</dbReference>
<evidence type="ECO:0000256" key="1">
    <source>
        <dbReference type="ARBA" id="ARBA00006832"/>
    </source>
</evidence>
<feature type="region of interest" description="Disordered" evidence="2">
    <location>
        <begin position="468"/>
        <end position="489"/>
    </location>
</feature>
<feature type="region of interest" description="Disordered" evidence="2">
    <location>
        <begin position="1"/>
        <end position="145"/>
    </location>
</feature>
<dbReference type="AlphaFoldDB" id="A0A4S8MF12"/>
<dbReference type="SMART" id="SM00993">
    <property type="entry name" value="YL1_C"/>
    <property type="match status" value="1"/>
</dbReference>
<dbReference type="OrthoDB" id="78296at2759"/>
<feature type="domain" description="Vps72/YL1 C-terminal" evidence="3">
    <location>
        <begin position="556"/>
        <end position="585"/>
    </location>
</feature>
<feature type="compositionally biased region" description="Acidic residues" evidence="2">
    <location>
        <begin position="10"/>
        <end position="38"/>
    </location>
</feature>
<dbReference type="InterPro" id="IPR046757">
    <property type="entry name" value="YL1_N"/>
</dbReference>
<feature type="region of interest" description="Disordered" evidence="2">
    <location>
        <begin position="300"/>
        <end position="411"/>
    </location>
</feature>